<keyword evidence="2" id="KW-1185">Reference proteome</keyword>
<evidence type="ECO:0000313" key="2">
    <source>
        <dbReference type="Proteomes" id="UP000002059"/>
    </source>
</evidence>
<dbReference type="Proteomes" id="UP000002059">
    <property type="component" value="Partially assembled WGS sequence"/>
</dbReference>
<proteinExistence type="predicted"/>
<dbReference type="HOGENOM" id="CLU_2306897_0_0_1"/>
<dbReference type="AlphaFoldDB" id="C1H447"/>
<name>C1H447_PARBA</name>
<accession>C1H447</accession>
<organism evidence="1 2">
    <name type="scientific">Paracoccidioides lutzii (strain ATCC MYA-826 / Pb01)</name>
    <name type="common">Paracoccidioides brasiliensis</name>
    <dbReference type="NCBI Taxonomy" id="502779"/>
    <lineage>
        <taxon>Eukaryota</taxon>
        <taxon>Fungi</taxon>
        <taxon>Dikarya</taxon>
        <taxon>Ascomycota</taxon>
        <taxon>Pezizomycotina</taxon>
        <taxon>Eurotiomycetes</taxon>
        <taxon>Eurotiomycetidae</taxon>
        <taxon>Onygenales</taxon>
        <taxon>Ajellomycetaceae</taxon>
        <taxon>Paracoccidioides</taxon>
    </lineage>
</organism>
<dbReference type="KEGG" id="pbl:PAAG_05540"/>
<reference evidence="1 2" key="1">
    <citation type="journal article" date="2011" name="PLoS Genet.">
        <title>Comparative genomic analysis of human fungal pathogens causing paracoccidioidomycosis.</title>
        <authorList>
            <person name="Desjardins C.A."/>
            <person name="Champion M.D."/>
            <person name="Holder J.W."/>
            <person name="Muszewska A."/>
            <person name="Goldberg J."/>
            <person name="Bailao A.M."/>
            <person name="Brigido M.M."/>
            <person name="Ferreira M.E."/>
            <person name="Garcia A.M."/>
            <person name="Grynberg M."/>
            <person name="Gujja S."/>
            <person name="Heiman D.I."/>
            <person name="Henn M.R."/>
            <person name="Kodira C.D."/>
            <person name="Leon-Narvaez H."/>
            <person name="Longo L.V."/>
            <person name="Ma L.J."/>
            <person name="Malavazi I."/>
            <person name="Matsuo A.L."/>
            <person name="Morais F.V."/>
            <person name="Pereira M."/>
            <person name="Rodriguez-Brito S."/>
            <person name="Sakthikumar S."/>
            <person name="Salem-Izacc S.M."/>
            <person name="Sykes S.M."/>
            <person name="Teixeira M.M."/>
            <person name="Vallejo M.C."/>
            <person name="Walter M.E."/>
            <person name="Yandava C."/>
            <person name="Young S."/>
            <person name="Zeng Q."/>
            <person name="Zucker J."/>
            <person name="Felipe M.S."/>
            <person name="Goldman G.H."/>
            <person name="Haas B.J."/>
            <person name="McEwen J.G."/>
            <person name="Nino-Vega G."/>
            <person name="Puccia R."/>
            <person name="San-Blas G."/>
            <person name="Soares C.M."/>
            <person name="Birren B.W."/>
            <person name="Cuomo C.A."/>
        </authorList>
    </citation>
    <scope>NUCLEOTIDE SEQUENCE [LARGE SCALE GENOMIC DNA]</scope>
    <source>
        <strain evidence="2">ATCC MYA-826 / Pb01</strain>
    </source>
</reference>
<protein>
    <submittedName>
        <fullName evidence="1">Uncharacterized protein</fullName>
    </submittedName>
</protein>
<dbReference type="EMBL" id="KN294005">
    <property type="protein sequence ID" value="EEH34491.2"/>
    <property type="molecule type" value="Genomic_DNA"/>
</dbReference>
<sequence length="100" mass="11180">MLRIDQAFEAGNVNLHHPQYRRTVGRCNALIHSLATAGPGSHYELLYRRCSTKNIKVSLAVAPSPNSAHGTPTSGPNEVCNVREAWKKEAPDERKWRVFV</sequence>
<dbReference type="VEuPathDB" id="FungiDB:PAAG_05540"/>
<evidence type="ECO:0000313" key="1">
    <source>
        <dbReference type="EMBL" id="EEH34491.2"/>
    </source>
</evidence>
<gene>
    <name evidence="1" type="ORF">PAAG_05540</name>
</gene>
<dbReference type="GeneID" id="9096064"/>
<dbReference type="RefSeq" id="XP_015699833.1">
    <property type="nucleotide sequence ID" value="XM_015845607.1"/>
</dbReference>